<dbReference type="Proteomes" id="UP000295710">
    <property type="component" value="Unassembled WGS sequence"/>
</dbReference>
<dbReference type="AlphaFoldDB" id="A0A4R4FD57"/>
<keyword evidence="1" id="KW-0812">Transmembrane</keyword>
<dbReference type="EMBL" id="SMMX01000008">
    <property type="protein sequence ID" value="TDA21532.1"/>
    <property type="molecule type" value="Genomic_DNA"/>
</dbReference>
<proteinExistence type="predicted"/>
<evidence type="ECO:0000313" key="3">
    <source>
        <dbReference type="Proteomes" id="UP000295710"/>
    </source>
</evidence>
<comment type="caution">
    <text evidence="2">The sequence shown here is derived from an EMBL/GenBank/DDBJ whole genome shotgun (WGS) entry which is preliminary data.</text>
</comment>
<sequence length="153" mass="17156">MIIAKNDEAKRSKIWTVVTLVSSVLIVLIAVFLLTKLFTTNPLEGTWEDEDGSYVLSIKGNNSLTVNVPALAEDYDADIKMDYVLDKDEKTVTIKMNEAEVKKAVERSDGMLTEETLDNALSSVTTTFGYSVDRDTLTLTEREYGEQMLFTKK</sequence>
<organism evidence="2 3">
    <name type="scientific">Extibacter muris</name>
    <dbReference type="NCBI Taxonomy" id="1796622"/>
    <lineage>
        <taxon>Bacteria</taxon>
        <taxon>Bacillati</taxon>
        <taxon>Bacillota</taxon>
        <taxon>Clostridia</taxon>
        <taxon>Lachnospirales</taxon>
        <taxon>Lachnospiraceae</taxon>
        <taxon>Extibacter</taxon>
    </lineage>
</organism>
<keyword evidence="1" id="KW-1133">Transmembrane helix</keyword>
<evidence type="ECO:0000313" key="2">
    <source>
        <dbReference type="EMBL" id="TDA21532.1"/>
    </source>
</evidence>
<name>A0A4R4FD57_9FIRM</name>
<protein>
    <submittedName>
        <fullName evidence="2">Uncharacterized protein</fullName>
    </submittedName>
</protein>
<accession>A0A4R4FD57</accession>
<keyword evidence="1" id="KW-0472">Membrane</keyword>
<evidence type="ECO:0000256" key="1">
    <source>
        <dbReference type="SAM" id="Phobius"/>
    </source>
</evidence>
<keyword evidence="3" id="KW-1185">Reference proteome</keyword>
<gene>
    <name evidence="2" type="ORF">E1963_11050</name>
</gene>
<dbReference type="RefSeq" id="WP_132277943.1">
    <property type="nucleotide sequence ID" value="NZ_JAOBST010000004.1"/>
</dbReference>
<reference evidence="2 3" key="1">
    <citation type="journal article" date="2016" name="Nat. Microbiol.">
        <title>The Mouse Intestinal Bacterial Collection (miBC) provides host-specific insight into cultured diversity and functional potential of the gut microbiota.</title>
        <authorList>
            <person name="Lagkouvardos I."/>
            <person name="Pukall R."/>
            <person name="Abt B."/>
            <person name="Foesel B.U."/>
            <person name="Meier-Kolthoff J.P."/>
            <person name="Kumar N."/>
            <person name="Bresciani A."/>
            <person name="Martinez I."/>
            <person name="Just S."/>
            <person name="Ziegler C."/>
            <person name="Brugiroux S."/>
            <person name="Garzetti D."/>
            <person name="Wenning M."/>
            <person name="Bui T.P."/>
            <person name="Wang J."/>
            <person name="Hugenholtz F."/>
            <person name="Plugge C.M."/>
            <person name="Peterson D.A."/>
            <person name="Hornef M.W."/>
            <person name="Baines J.F."/>
            <person name="Smidt H."/>
            <person name="Walter J."/>
            <person name="Kristiansen K."/>
            <person name="Nielsen H.B."/>
            <person name="Haller D."/>
            <person name="Overmann J."/>
            <person name="Stecher B."/>
            <person name="Clavel T."/>
        </authorList>
    </citation>
    <scope>NUCLEOTIDE SEQUENCE [LARGE SCALE GENOMIC DNA]</scope>
    <source>
        <strain evidence="2 3">DSM 28560</strain>
    </source>
</reference>
<feature type="transmembrane region" description="Helical" evidence="1">
    <location>
        <begin position="12"/>
        <end position="34"/>
    </location>
</feature>